<organism evidence="2 3">
    <name type="scientific">Rhizobium grahamii CCGE 502</name>
    <dbReference type="NCBI Taxonomy" id="990285"/>
    <lineage>
        <taxon>Bacteria</taxon>
        <taxon>Pseudomonadati</taxon>
        <taxon>Pseudomonadota</taxon>
        <taxon>Alphaproteobacteria</taxon>
        <taxon>Hyphomicrobiales</taxon>
        <taxon>Rhizobiaceae</taxon>
        <taxon>Rhizobium/Agrobacterium group</taxon>
        <taxon>Rhizobium</taxon>
    </lineage>
</organism>
<accession>S3HLP3</accession>
<reference evidence="2 3" key="1">
    <citation type="journal article" date="2012" name="J. Bacteriol.">
        <title>Genome sequence of Rhizobium grahamii CCGE502, a broad-host-range symbiont with low nodulation competitiveness in Phaseolus vulgaris.</title>
        <authorList>
            <person name="Althabegoiti M.J."/>
            <person name="Lozano L."/>
            <person name="Torres-Tejerizo G."/>
            <person name="Ormeno-Orrillo E."/>
            <person name="Rogel M.A."/>
            <person name="Gonzalez V."/>
            <person name="Martinez-Romero E."/>
        </authorList>
    </citation>
    <scope>NUCLEOTIDE SEQUENCE [LARGE SCALE GENOMIC DNA]</scope>
    <source>
        <strain evidence="2 3">CCGE 502</strain>
    </source>
</reference>
<feature type="region of interest" description="Disordered" evidence="1">
    <location>
        <begin position="115"/>
        <end position="166"/>
    </location>
</feature>
<evidence type="ECO:0000313" key="3">
    <source>
        <dbReference type="Proteomes" id="UP000014411"/>
    </source>
</evidence>
<keyword evidence="3" id="KW-1185">Reference proteome</keyword>
<feature type="compositionally biased region" description="Basic and acidic residues" evidence="1">
    <location>
        <begin position="115"/>
        <end position="140"/>
    </location>
</feature>
<dbReference type="Proteomes" id="UP000014411">
    <property type="component" value="Unassembled WGS sequence"/>
</dbReference>
<evidence type="ECO:0000256" key="1">
    <source>
        <dbReference type="SAM" id="MobiDB-lite"/>
    </source>
</evidence>
<sequence length="166" mass="18497">MNENFDLFGHSIPEWKGKRGRPPYEPSDKDRNKIKLLLALGWSIERMANGIGISPATLKRYFRAELKERGAMRDRLDARRFEIAMEQANAGNVAALKELGKMLDSNDRMGMDQRLRDAQEKRRGDAAKEETTPQGKKEAAKAAAKTAGADSDWGSDLLPGIQGKPN</sequence>
<dbReference type="HOGENOM" id="CLU_129855_0_0_5"/>
<dbReference type="eggNOG" id="COG2207">
    <property type="taxonomic scope" value="Bacteria"/>
</dbReference>
<dbReference type="AlphaFoldDB" id="S3HLP3"/>
<dbReference type="STRING" id="990285.RGCCGE502_05055"/>
<evidence type="ECO:0000313" key="2">
    <source>
        <dbReference type="EMBL" id="EPE99524.1"/>
    </source>
</evidence>
<gene>
    <name evidence="2" type="ORF">RGCCGE502_05055</name>
</gene>
<proteinExistence type="predicted"/>
<protein>
    <submittedName>
        <fullName evidence="2">Resolvase domain-containing protein</fullName>
    </submittedName>
</protein>
<dbReference type="EMBL" id="AEYE02000005">
    <property type="protein sequence ID" value="EPE99524.1"/>
    <property type="molecule type" value="Genomic_DNA"/>
</dbReference>
<comment type="caution">
    <text evidence="2">The sequence shown here is derived from an EMBL/GenBank/DDBJ whole genome shotgun (WGS) entry which is preliminary data.</text>
</comment>
<name>S3HLP3_9HYPH</name>